<sequence>MVRSDLSSLPAYVPGATVPGALKLASNETSQGPLPSVLSLINDATSSLNRYPDMAAVDIRATLAEFVAPGNSDEGNNLSWENIAVGNGSSALCQQAIQATCEQGDEVVFAWRSFEAYPILTRIAGAVPVPVPLDADLRHDLDAMAAAITDRTRLVFVCNPNNPTGTTITSEEFADFMAKVPERVHVVLDEAYLEYDRSGDGPLAPYLNLAQALATYSNLAVCRTFSKAYGLAGLRLGYMVGHAEFIEAINKVGIPFGVNALAQAAGVASLKAQGELLERVAATVEQRTRVLTALGEQAPDLRVESQANFVWLPVGDKAGELDAALKNEGIITRCFAGEGVRITITTEEEISRLLPALDKALAATGLKH</sequence>
<dbReference type="PANTHER" id="PTHR43643:SF3">
    <property type="entry name" value="HISTIDINOL-PHOSPHATE AMINOTRANSFERASE"/>
    <property type="match status" value="1"/>
</dbReference>
<accession>A0A5J6Z8U1</accession>
<name>A0A5J6Z8U1_9CORY</name>
<dbReference type="Proteomes" id="UP000326711">
    <property type="component" value="Chromosome"/>
</dbReference>
<dbReference type="KEGG" id="cuo:CUROG_10055"/>
<evidence type="ECO:0000256" key="6">
    <source>
        <dbReference type="HAMAP-Rule" id="MF_01513"/>
    </source>
</evidence>
<comment type="cofactor">
    <cofactor evidence="1 6">
        <name>pyridoxal 5'-phosphate</name>
        <dbReference type="ChEBI" id="CHEBI:597326"/>
    </cofactor>
</comment>
<evidence type="ECO:0000313" key="9">
    <source>
        <dbReference type="Proteomes" id="UP000326711"/>
    </source>
</evidence>
<evidence type="ECO:0000256" key="3">
    <source>
        <dbReference type="ARBA" id="ARBA00022576"/>
    </source>
</evidence>
<dbReference type="Pfam" id="PF00155">
    <property type="entry name" value="Aminotran_1_2"/>
    <property type="match status" value="1"/>
</dbReference>
<evidence type="ECO:0000256" key="5">
    <source>
        <dbReference type="ARBA" id="ARBA00022898"/>
    </source>
</evidence>
<gene>
    <name evidence="6 8" type="primary">pat</name>
    <name evidence="8" type="ORF">CUROG_10055</name>
</gene>
<dbReference type="SUPFAM" id="SSF53383">
    <property type="entry name" value="PLP-dependent transferases"/>
    <property type="match status" value="1"/>
</dbReference>
<evidence type="ECO:0000256" key="2">
    <source>
        <dbReference type="ARBA" id="ARBA00011738"/>
    </source>
</evidence>
<dbReference type="EC" id="2.6.1.57" evidence="6"/>
<comment type="subunit">
    <text evidence="2 6">Homodimer.</text>
</comment>
<comment type="function">
    <text evidence="6">Aminotransferase that catalyzes the conversion of aromatic amino acids and 2-oxoglutarate into corresponding aromatic oxo acids and L-glutamate.</text>
</comment>
<dbReference type="HAMAP" id="MF_01513">
    <property type="entry name" value="Phe_aminotrans_2"/>
    <property type="match status" value="1"/>
</dbReference>
<dbReference type="InterPro" id="IPR015422">
    <property type="entry name" value="PyrdxlP-dep_Trfase_small"/>
</dbReference>
<feature type="modified residue" description="N6-(pyridoxal phosphate)lysine" evidence="6">
    <location>
        <position position="227"/>
    </location>
</feature>
<dbReference type="NCBIfam" id="NF002878">
    <property type="entry name" value="PRK03321.1"/>
    <property type="match status" value="1"/>
</dbReference>
<dbReference type="HAMAP" id="MF_01023">
    <property type="entry name" value="HisC_aminotrans_2"/>
    <property type="match status" value="1"/>
</dbReference>
<dbReference type="InterPro" id="IPR015421">
    <property type="entry name" value="PyrdxlP-dep_Trfase_major"/>
</dbReference>
<proteinExistence type="inferred from homology"/>
<feature type="domain" description="Aminotransferase class I/classII large" evidence="7">
    <location>
        <begin position="22"/>
        <end position="356"/>
    </location>
</feature>
<dbReference type="GO" id="GO:0000105">
    <property type="term" value="P:L-histidine biosynthetic process"/>
    <property type="evidence" value="ECO:0007669"/>
    <property type="project" value="InterPro"/>
</dbReference>
<dbReference type="CDD" id="cd00609">
    <property type="entry name" value="AAT_like"/>
    <property type="match status" value="1"/>
</dbReference>
<dbReference type="EMBL" id="CP045032">
    <property type="protein sequence ID" value="QFQ03344.1"/>
    <property type="molecule type" value="Genomic_DNA"/>
</dbReference>
<dbReference type="AlphaFoldDB" id="A0A5J6Z8U1"/>
<comment type="similarity">
    <text evidence="6">Belongs to the class-II pyridoxal-phosphate-dependent aminotransferase family.</text>
</comment>
<dbReference type="NCBIfam" id="TIGR01141">
    <property type="entry name" value="hisC"/>
    <property type="match status" value="1"/>
</dbReference>
<dbReference type="InterPro" id="IPR005861">
    <property type="entry name" value="HisP_aminotrans"/>
</dbReference>
<dbReference type="InterPro" id="IPR001917">
    <property type="entry name" value="Aminotrans_II_pyridoxalP_BS"/>
</dbReference>
<dbReference type="PROSITE" id="PS00599">
    <property type="entry name" value="AA_TRANSFER_CLASS_2"/>
    <property type="match status" value="1"/>
</dbReference>
<keyword evidence="9" id="KW-1185">Reference proteome</keyword>
<dbReference type="GO" id="GO:0004400">
    <property type="term" value="F:histidinol-phosphate transaminase activity"/>
    <property type="evidence" value="ECO:0007669"/>
    <property type="project" value="InterPro"/>
</dbReference>
<evidence type="ECO:0000313" key="8">
    <source>
        <dbReference type="EMBL" id="QFQ03344.1"/>
    </source>
</evidence>
<evidence type="ECO:0000256" key="1">
    <source>
        <dbReference type="ARBA" id="ARBA00001933"/>
    </source>
</evidence>
<dbReference type="InterPro" id="IPR050106">
    <property type="entry name" value="HistidinolP_aminotransfase"/>
</dbReference>
<protein>
    <recommendedName>
        <fullName evidence="6">Aromatic amino acid aminotransferase</fullName>
        <shortName evidence="6">ArAT</shortName>
        <ecNumber evidence="6">2.6.1.57</ecNumber>
    </recommendedName>
</protein>
<dbReference type="RefSeq" id="WP_151903593.1">
    <property type="nucleotide sequence ID" value="NZ_CP045032.1"/>
</dbReference>
<dbReference type="InterPro" id="IPR024892">
    <property type="entry name" value="ArAT"/>
</dbReference>
<comment type="catalytic activity">
    <reaction evidence="6">
        <text>an aromatic L-alpha-amino acid + 2-oxoglutarate = an aromatic oxo-acid + L-glutamate</text>
        <dbReference type="Rhea" id="RHEA:17533"/>
        <dbReference type="ChEBI" id="CHEBI:16810"/>
        <dbReference type="ChEBI" id="CHEBI:29985"/>
        <dbReference type="ChEBI" id="CHEBI:73309"/>
        <dbReference type="ChEBI" id="CHEBI:84824"/>
        <dbReference type="EC" id="2.6.1.57"/>
    </reaction>
</comment>
<dbReference type="PANTHER" id="PTHR43643">
    <property type="entry name" value="HISTIDINOL-PHOSPHATE AMINOTRANSFERASE 2"/>
    <property type="match status" value="1"/>
</dbReference>
<keyword evidence="5 6" id="KW-0663">Pyridoxal phosphate</keyword>
<reference evidence="9" key="1">
    <citation type="submission" date="2019-10" db="EMBL/GenBank/DDBJ databases">
        <title>Complete genome sequence of Corynebacterium urogenitalis DSM 108747, isolated from the genital tract of a cow.</title>
        <authorList>
            <person name="Ruckert C."/>
            <person name="Ballas P."/>
            <person name="Wagener K."/>
            <person name="Drillich M."/>
            <person name="Kaempfer P."/>
            <person name="Busse H.-J."/>
            <person name="Ehling-Schulz M."/>
        </authorList>
    </citation>
    <scope>NUCLEOTIDE SEQUENCE [LARGE SCALE GENOMIC DNA]</scope>
    <source>
        <strain evidence="9">LMM 1652</strain>
    </source>
</reference>
<dbReference type="GO" id="GO:0008793">
    <property type="term" value="F:aromatic-amino-acid transaminase activity"/>
    <property type="evidence" value="ECO:0007669"/>
    <property type="project" value="UniProtKB-UniRule"/>
</dbReference>
<dbReference type="Gene3D" id="3.40.640.10">
    <property type="entry name" value="Type I PLP-dependent aspartate aminotransferase-like (Major domain)"/>
    <property type="match status" value="1"/>
</dbReference>
<keyword evidence="3 6" id="KW-0032">Aminotransferase</keyword>
<organism evidence="8 9">
    <name type="scientific">Corynebacterium urogenitale</name>
    <dbReference type="NCBI Taxonomy" id="2487892"/>
    <lineage>
        <taxon>Bacteria</taxon>
        <taxon>Bacillati</taxon>
        <taxon>Actinomycetota</taxon>
        <taxon>Actinomycetes</taxon>
        <taxon>Mycobacteriales</taxon>
        <taxon>Corynebacteriaceae</taxon>
        <taxon>Corynebacterium</taxon>
    </lineage>
</organism>
<keyword evidence="4 6" id="KW-0808">Transferase</keyword>
<evidence type="ECO:0000259" key="7">
    <source>
        <dbReference type="Pfam" id="PF00155"/>
    </source>
</evidence>
<dbReference type="InterPro" id="IPR004839">
    <property type="entry name" value="Aminotransferase_I/II_large"/>
</dbReference>
<dbReference type="InterPro" id="IPR015424">
    <property type="entry name" value="PyrdxlP-dep_Trfase"/>
</dbReference>
<dbReference type="OrthoDB" id="9809616at2"/>
<dbReference type="Gene3D" id="3.90.1150.10">
    <property type="entry name" value="Aspartate Aminotransferase, domain 1"/>
    <property type="match status" value="1"/>
</dbReference>
<dbReference type="GO" id="GO:0030170">
    <property type="term" value="F:pyridoxal phosphate binding"/>
    <property type="evidence" value="ECO:0007669"/>
    <property type="project" value="UniProtKB-UniRule"/>
</dbReference>
<evidence type="ECO:0000256" key="4">
    <source>
        <dbReference type="ARBA" id="ARBA00022679"/>
    </source>
</evidence>